<dbReference type="Gene3D" id="2.60.120.590">
    <property type="entry name" value="Alpha-ketoglutarate-dependent dioxygenase AlkB-like"/>
    <property type="match status" value="1"/>
</dbReference>
<dbReference type="Pfam" id="PF13532">
    <property type="entry name" value="2OG-FeII_Oxy_2"/>
    <property type="match status" value="1"/>
</dbReference>
<dbReference type="PANTHER" id="PTHR31212">
    <property type="entry name" value="ALPHA-KETOGLUTARATE-DEPENDENT DIOXYGENASE ALKB HOMOLOG 3"/>
    <property type="match status" value="1"/>
</dbReference>
<dbReference type="OrthoDB" id="190276at2"/>
<evidence type="ECO:0000256" key="7">
    <source>
        <dbReference type="ARBA" id="ARBA00023004"/>
    </source>
</evidence>
<evidence type="ECO:0000313" key="11">
    <source>
        <dbReference type="Proteomes" id="UP000193450"/>
    </source>
</evidence>
<evidence type="ECO:0000256" key="2">
    <source>
        <dbReference type="ARBA" id="ARBA00022723"/>
    </source>
</evidence>
<evidence type="ECO:0000256" key="1">
    <source>
        <dbReference type="ARBA" id="ARBA00001954"/>
    </source>
</evidence>
<dbReference type="GO" id="GO:0140097">
    <property type="term" value="F:catalytic activity, acting on DNA"/>
    <property type="evidence" value="ECO:0007669"/>
    <property type="project" value="UniProtKB-ARBA"/>
</dbReference>
<keyword evidence="5 10" id="KW-0223">Dioxygenase</keyword>
<dbReference type="FunFam" id="2.60.120.590:FF:000004">
    <property type="entry name" value="DNA oxidative demethylase ALKBH2"/>
    <property type="match status" value="1"/>
</dbReference>
<dbReference type="InterPro" id="IPR027450">
    <property type="entry name" value="AlkB-like"/>
</dbReference>
<evidence type="ECO:0000256" key="5">
    <source>
        <dbReference type="ARBA" id="ARBA00022964"/>
    </source>
</evidence>
<feature type="domain" description="Fe2OG dioxygenase" evidence="9">
    <location>
        <begin position="101"/>
        <end position="199"/>
    </location>
</feature>
<dbReference type="Proteomes" id="UP000193450">
    <property type="component" value="Chromosome"/>
</dbReference>
<accession>A0A1X9NE47</accession>
<dbReference type="GO" id="GO:0046872">
    <property type="term" value="F:metal ion binding"/>
    <property type="evidence" value="ECO:0007669"/>
    <property type="project" value="UniProtKB-KW"/>
</dbReference>
<keyword evidence="3" id="KW-0227">DNA damage</keyword>
<dbReference type="InterPro" id="IPR032854">
    <property type="entry name" value="ALKBH3"/>
</dbReference>
<dbReference type="STRING" id="716816.BST96_18035"/>
<dbReference type="AlphaFoldDB" id="A0A1X9NE47"/>
<sequence length="200" mass="22829">MQAGLFSSTPQVFDLPQADISYYEDFIADEAQVYQQLLADLQWHQDTIQMYGKPVLIPRMNAWYGDKEAAYSYSGLKLTPIPWTESLLLLKQTVEQQLNRRFNSVLANYYRDGADSVAWHSDDEAELGLNPVIASLSFGATRRFSLRRKKQQQAPIHIDLHGGSLLVMAGQTQQYWHHQIAKTTKPVAGRINLTFRSIQL</sequence>
<protein>
    <submittedName>
        <fullName evidence="10">Alpha-ketoglutarate-dependent dioxygenase AlkB</fullName>
    </submittedName>
</protein>
<dbReference type="InterPro" id="IPR005123">
    <property type="entry name" value="Oxoglu/Fe-dep_dioxygenase_dom"/>
</dbReference>
<dbReference type="SUPFAM" id="SSF51197">
    <property type="entry name" value="Clavaminate synthase-like"/>
    <property type="match status" value="1"/>
</dbReference>
<keyword evidence="11" id="KW-1185">Reference proteome</keyword>
<dbReference type="PROSITE" id="PS51471">
    <property type="entry name" value="FE2OG_OXY"/>
    <property type="match status" value="1"/>
</dbReference>
<evidence type="ECO:0000256" key="8">
    <source>
        <dbReference type="ARBA" id="ARBA00023204"/>
    </source>
</evidence>
<keyword evidence="4" id="KW-0460">Magnesium</keyword>
<evidence type="ECO:0000256" key="6">
    <source>
        <dbReference type="ARBA" id="ARBA00023002"/>
    </source>
</evidence>
<organism evidence="10 11">
    <name type="scientific">Oceanicoccus sagamiensis</name>
    <dbReference type="NCBI Taxonomy" id="716816"/>
    <lineage>
        <taxon>Bacteria</taxon>
        <taxon>Pseudomonadati</taxon>
        <taxon>Pseudomonadota</taxon>
        <taxon>Gammaproteobacteria</taxon>
        <taxon>Cellvibrionales</taxon>
        <taxon>Spongiibacteraceae</taxon>
        <taxon>Oceanicoccus</taxon>
    </lineage>
</organism>
<dbReference type="GO" id="GO:0006307">
    <property type="term" value="P:DNA alkylation repair"/>
    <property type="evidence" value="ECO:0007669"/>
    <property type="project" value="InterPro"/>
</dbReference>
<dbReference type="GO" id="GO:0032451">
    <property type="term" value="F:demethylase activity"/>
    <property type="evidence" value="ECO:0007669"/>
    <property type="project" value="UniProtKB-ARBA"/>
</dbReference>
<evidence type="ECO:0000256" key="3">
    <source>
        <dbReference type="ARBA" id="ARBA00022763"/>
    </source>
</evidence>
<dbReference type="GO" id="GO:0016705">
    <property type="term" value="F:oxidoreductase activity, acting on paired donors, with incorporation or reduction of molecular oxygen"/>
    <property type="evidence" value="ECO:0007669"/>
    <property type="project" value="UniProtKB-ARBA"/>
</dbReference>
<keyword evidence="2" id="KW-0479">Metal-binding</keyword>
<dbReference type="PANTHER" id="PTHR31212:SF4">
    <property type="entry name" value="ALPHA-KETOGLUTARATE-DEPENDENT DIOXYGENASE ALKB HOMOLOG 3"/>
    <property type="match status" value="1"/>
</dbReference>
<dbReference type="RefSeq" id="WP_085760029.1">
    <property type="nucleotide sequence ID" value="NZ_CP019343.1"/>
</dbReference>
<dbReference type="GO" id="GO:0051213">
    <property type="term" value="F:dioxygenase activity"/>
    <property type="evidence" value="ECO:0007669"/>
    <property type="project" value="UniProtKB-KW"/>
</dbReference>
<reference evidence="10 11" key="1">
    <citation type="submission" date="2016-11" db="EMBL/GenBank/DDBJ databases">
        <title>Trade-off between light-utilization and light-protection in marine flavobacteria.</title>
        <authorList>
            <person name="Kumagai Y."/>
        </authorList>
    </citation>
    <scope>NUCLEOTIDE SEQUENCE [LARGE SCALE GENOMIC DNA]</scope>
    <source>
        <strain evidence="10 11">NBRC 107125</strain>
    </source>
</reference>
<gene>
    <name evidence="10" type="ORF">BST96_18035</name>
</gene>
<dbReference type="EMBL" id="CP019343">
    <property type="protein sequence ID" value="ARN75836.1"/>
    <property type="molecule type" value="Genomic_DNA"/>
</dbReference>
<dbReference type="KEGG" id="osg:BST96_18035"/>
<keyword evidence="6" id="KW-0560">Oxidoreductase</keyword>
<keyword evidence="7" id="KW-0408">Iron</keyword>
<proteinExistence type="predicted"/>
<name>A0A1X9NE47_9GAMM</name>
<comment type="cofactor">
    <cofactor evidence="1">
        <name>Fe(2+)</name>
        <dbReference type="ChEBI" id="CHEBI:29033"/>
    </cofactor>
</comment>
<evidence type="ECO:0000256" key="4">
    <source>
        <dbReference type="ARBA" id="ARBA00022842"/>
    </source>
</evidence>
<keyword evidence="8" id="KW-0234">DNA repair</keyword>
<evidence type="ECO:0000259" key="9">
    <source>
        <dbReference type="PROSITE" id="PS51471"/>
    </source>
</evidence>
<dbReference type="InterPro" id="IPR037151">
    <property type="entry name" value="AlkB-like_sf"/>
</dbReference>
<evidence type="ECO:0000313" key="10">
    <source>
        <dbReference type="EMBL" id="ARN75836.1"/>
    </source>
</evidence>
<dbReference type="GO" id="GO:0016787">
    <property type="term" value="F:hydrolase activity"/>
    <property type="evidence" value="ECO:0007669"/>
    <property type="project" value="UniProtKB-ARBA"/>
</dbReference>